<dbReference type="Proteomes" id="UP000000560">
    <property type="component" value="Chromosome VIII"/>
</dbReference>
<dbReference type="HOGENOM" id="CLU_000022_59_2_1"/>
<dbReference type="InterPro" id="IPR025110">
    <property type="entry name" value="AMP-bd_C"/>
</dbReference>
<feature type="domain" description="AMP-binding enzyme C-terminal" evidence="2">
    <location>
        <begin position="486"/>
        <end position="560"/>
    </location>
</feature>
<reference evidence="4" key="2">
    <citation type="journal article" date="2009" name="Fungal Genet. Biol.">
        <title>The 2008 update of the Aspergillus nidulans genome annotation: a community effort.</title>
        <authorList>
            <person name="Wortman J.R."/>
            <person name="Gilsenan J.M."/>
            <person name="Joardar V."/>
            <person name="Deegan J."/>
            <person name="Clutterbuck J."/>
            <person name="Andersen M.R."/>
            <person name="Archer D."/>
            <person name="Bencina M."/>
            <person name="Braus G."/>
            <person name="Coutinho P."/>
            <person name="von Dohren H."/>
            <person name="Doonan J."/>
            <person name="Driessen A.J."/>
            <person name="Durek P."/>
            <person name="Espeso E."/>
            <person name="Fekete E."/>
            <person name="Flipphi M."/>
            <person name="Estrada C.G."/>
            <person name="Geysens S."/>
            <person name="Goldman G."/>
            <person name="de Groot P.W."/>
            <person name="Hansen K."/>
            <person name="Harris S.D."/>
            <person name="Heinekamp T."/>
            <person name="Helmstaedt K."/>
            <person name="Henrissat B."/>
            <person name="Hofmann G."/>
            <person name="Homan T."/>
            <person name="Horio T."/>
            <person name="Horiuchi H."/>
            <person name="James S."/>
            <person name="Jones M."/>
            <person name="Karaffa L."/>
            <person name="Karanyi Z."/>
            <person name="Kato M."/>
            <person name="Keller N."/>
            <person name="Kelly D.E."/>
            <person name="Kiel J.A."/>
            <person name="Kim J.M."/>
            <person name="van der Klei I.J."/>
            <person name="Klis F.M."/>
            <person name="Kovalchuk A."/>
            <person name="Krasevec N."/>
            <person name="Kubicek C.P."/>
            <person name="Liu B."/>
            <person name="Maccabe A."/>
            <person name="Meyer V."/>
            <person name="Mirabito P."/>
            <person name="Miskei M."/>
            <person name="Mos M."/>
            <person name="Mullins J."/>
            <person name="Nelson D.R."/>
            <person name="Nielsen J."/>
            <person name="Oakley B.R."/>
            <person name="Osmani S.A."/>
            <person name="Pakula T."/>
            <person name="Paszewski A."/>
            <person name="Paulsen I."/>
            <person name="Pilsyk S."/>
            <person name="Pocsi I."/>
            <person name="Punt P.J."/>
            <person name="Ram A.F."/>
            <person name="Ren Q."/>
            <person name="Robellet X."/>
            <person name="Robson G."/>
            <person name="Seiboth B."/>
            <person name="van Solingen P."/>
            <person name="Specht T."/>
            <person name="Sun J."/>
            <person name="Taheri-Talesh N."/>
            <person name="Takeshita N."/>
            <person name="Ussery D."/>
            <person name="vanKuyk P.A."/>
            <person name="Visser H."/>
            <person name="van de Vondervoort P.J."/>
            <person name="de Vries R.P."/>
            <person name="Walton J."/>
            <person name="Xiang X."/>
            <person name="Xiong Y."/>
            <person name="Zeng A.P."/>
            <person name="Brandt B.W."/>
            <person name="Cornell M.J."/>
            <person name="van den Hondel C.A."/>
            <person name="Visser J."/>
            <person name="Oliver S.G."/>
            <person name="Turner G."/>
        </authorList>
    </citation>
    <scope>GENOME REANNOTATION</scope>
    <source>
        <strain evidence="4">FGSC A4 / ATCC 38163 / CBS 112.46 / NRRL 194 / M139</strain>
    </source>
</reference>
<sequence>MTVLTSPLRIPIPVTDVASFVFSSGTPTTRQTPQYFDASNPSKNFSLAQAEVLVKQIAKGLEDLGLQPNDKVLLYSHNALFFPVLLWGVLAGRCVFTAVAGGASVKEVEYQLRNSDAKLILAGSTQVPVALDAASRVGLPRDRVYLFCDPEDISNDSSLPVQPWTRIWRPADEVRSWSWKRIQTLKEAQETTAIINYSSGCISHYNAIANSSQLLAKRAIISNDHRGKSRKERLDMAGDRWLAPLPMYHAYGQTYYCLNAARLGAKVFIMKSFNVDQYLLYMDIYRINFMASVPAIMATLAKQPNTSRYNLRAVEIVTSGSAPLSAELGGIIEKLYLRPGVTVKQGWGMTEATCSITGFAPDEEDDGRSIGWLNPNCAARIEKLEGRDFSGVAPDGADVGEIWVAGPNVMKGYYKNPTATNETIVEENGLRWLKTGDIGYFDQRGRMYIVDRLKVYHMCPNPRIYNKLTRIQELIKVKGLQVAPAELEQYLLTHPSVADAAVVGARINGAEYPRAFVVRKDDTVAEHELFDMVKAHFAPHKWLTGGVYFIDQIPRTGSGKIMRRNLPVIDESLPRSKL</sequence>
<dbReference type="Pfam" id="PF13193">
    <property type="entry name" value="AMP-binding_C"/>
    <property type="match status" value="1"/>
</dbReference>
<name>C8VQH5_EMENI</name>
<dbReference type="OrthoDB" id="6509636at2759"/>
<evidence type="ECO:0008006" key="5">
    <source>
        <dbReference type="Google" id="ProtNLM"/>
    </source>
</evidence>
<keyword evidence="4" id="KW-1185">Reference proteome</keyword>
<dbReference type="OMA" id="HAYGQIY"/>
<dbReference type="PANTHER" id="PTHR24096:SF424">
    <property type="entry name" value="ACETYL-COA SYNTHETASE-LIKE PROTEIN-RELATED"/>
    <property type="match status" value="1"/>
</dbReference>
<dbReference type="PANTHER" id="PTHR24096">
    <property type="entry name" value="LONG-CHAIN-FATTY-ACID--COA LIGASE"/>
    <property type="match status" value="1"/>
</dbReference>
<dbReference type="Gene3D" id="3.40.50.12780">
    <property type="entry name" value="N-terminal domain of ligase-like"/>
    <property type="match status" value="1"/>
</dbReference>
<dbReference type="InterPro" id="IPR000873">
    <property type="entry name" value="AMP-dep_synth/lig_dom"/>
</dbReference>
<dbReference type="InParanoid" id="C8VQH5"/>
<evidence type="ECO:0000259" key="2">
    <source>
        <dbReference type="Pfam" id="PF13193"/>
    </source>
</evidence>
<dbReference type="Gene3D" id="3.30.300.30">
    <property type="match status" value="1"/>
</dbReference>
<feature type="domain" description="AMP-dependent synthetase/ligase" evidence="1">
    <location>
        <begin position="40"/>
        <end position="414"/>
    </location>
</feature>
<dbReference type="GeneID" id="2876578"/>
<gene>
    <name evidence="3" type="ORF">ANIA_00801</name>
</gene>
<dbReference type="KEGG" id="ani:ANIA_00801"/>
<organism evidence="3 4">
    <name type="scientific">Emericella nidulans (strain FGSC A4 / ATCC 38163 / CBS 112.46 / NRRL 194 / M139)</name>
    <name type="common">Aspergillus nidulans</name>
    <dbReference type="NCBI Taxonomy" id="227321"/>
    <lineage>
        <taxon>Eukaryota</taxon>
        <taxon>Fungi</taxon>
        <taxon>Dikarya</taxon>
        <taxon>Ascomycota</taxon>
        <taxon>Pezizomycotina</taxon>
        <taxon>Eurotiomycetes</taxon>
        <taxon>Eurotiomycetidae</taxon>
        <taxon>Eurotiales</taxon>
        <taxon>Aspergillaceae</taxon>
        <taxon>Aspergillus</taxon>
        <taxon>Aspergillus subgen. Nidulantes</taxon>
    </lineage>
</organism>
<proteinExistence type="predicted"/>
<dbReference type="SUPFAM" id="SSF56801">
    <property type="entry name" value="Acetyl-CoA synthetase-like"/>
    <property type="match status" value="1"/>
</dbReference>
<evidence type="ECO:0000313" key="4">
    <source>
        <dbReference type="Proteomes" id="UP000000560"/>
    </source>
</evidence>
<dbReference type="EMBL" id="BN001308">
    <property type="protein sequence ID" value="CBF88756.1"/>
    <property type="molecule type" value="Genomic_DNA"/>
</dbReference>
<evidence type="ECO:0000313" key="3">
    <source>
        <dbReference type="EMBL" id="CBF88756.1"/>
    </source>
</evidence>
<dbReference type="eggNOG" id="KOG1176">
    <property type="taxonomic scope" value="Eukaryota"/>
</dbReference>
<dbReference type="InterPro" id="IPR042099">
    <property type="entry name" value="ANL_N_sf"/>
</dbReference>
<protein>
    <recommendedName>
        <fullName evidence="5">Acetyl-CoA synthetase-like protein</fullName>
    </recommendedName>
</protein>
<dbReference type="RefSeq" id="XP_050469127.1">
    <property type="nucleotide sequence ID" value="XM_050613300.1"/>
</dbReference>
<reference evidence="4" key="1">
    <citation type="journal article" date="2005" name="Nature">
        <title>Sequencing of Aspergillus nidulans and comparative analysis with A. fumigatus and A. oryzae.</title>
        <authorList>
            <person name="Galagan J.E."/>
            <person name="Calvo S.E."/>
            <person name="Cuomo C."/>
            <person name="Ma L.J."/>
            <person name="Wortman J.R."/>
            <person name="Batzoglou S."/>
            <person name="Lee S.I."/>
            <person name="Basturkmen M."/>
            <person name="Spevak C.C."/>
            <person name="Clutterbuck J."/>
            <person name="Kapitonov V."/>
            <person name="Jurka J."/>
            <person name="Scazzocchio C."/>
            <person name="Farman M."/>
            <person name="Butler J."/>
            <person name="Purcell S."/>
            <person name="Harris S."/>
            <person name="Braus G.H."/>
            <person name="Draht O."/>
            <person name="Busch S."/>
            <person name="D'Enfert C."/>
            <person name="Bouchier C."/>
            <person name="Goldman G.H."/>
            <person name="Bell-Pedersen D."/>
            <person name="Griffiths-Jones S."/>
            <person name="Doonan J.H."/>
            <person name="Yu J."/>
            <person name="Vienken K."/>
            <person name="Pain A."/>
            <person name="Freitag M."/>
            <person name="Selker E.U."/>
            <person name="Archer D.B."/>
            <person name="Penalva M.A."/>
            <person name="Oakley B.R."/>
            <person name="Momany M."/>
            <person name="Tanaka T."/>
            <person name="Kumagai T."/>
            <person name="Asai K."/>
            <person name="Machida M."/>
            <person name="Nierman W.C."/>
            <person name="Denning D.W."/>
            <person name="Caddick M."/>
            <person name="Hynes M."/>
            <person name="Paoletti M."/>
            <person name="Fischer R."/>
            <person name="Miller B."/>
            <person name="Dyer P."/>
            <person name="Sachs M.S."/>
            <person name="Osmani S.A."/>
            <person name="Birren B.W."/>
        </authorList>
    </citation>
    <scope>NUCLEOTIDE SEQUENCE [LARGE SCALE GENOMIC DNA]</scope>
    <source>
        <strain evidence="4">FGSC A4 / ATCC 38163 / CBS 112.46 / NRRL 194 / M139</strain>
    </source>
</reference>
<evidence type="ECO:0000259" key="1">
    <source>
        <dbReference type="Pfam" id="PF00501"/>
    </source>
</evidence>
<dbReference type="GO" id="GO:0016405">
    <property type="term" value="F:CoA-ligase activity"/>
    <property type="evidence" value="ECO:0000318"/>
    <property type="project" value="GO_Central"/>
</dbReference>
<dbReference type="InterPro" id="IPR045851">
    <property type="entry name" value="AMP-bd_C_sf"/>
</dbReference>
<dbReference type="STRING" id="227321.C8VQH5"/>
<dbReference type="Pfam" id="PF00501">
    <property type="entry name" value="AMP-binding"/>
    <property type="match status" value="1"/>
</dbReference>
<dbReference type="VEuPathDB" id="FungiDB:AN0801"/>
<accession>C8VQH5</accession>
<dbReference type="AlphaFoldDB" id="C8VQH5"/>